<accession>A0ABW6VI84</accession>
<reference evidence="1 2" key="1">
    <citation type="submission" date="2024-10" db="EMBL/GenBank/DDBJ databases">
        <title>The Natural Products Discovery Center: Release of the First 8490 Sequenced Strains for Exploring Actinobacteria Biosynthetic Diversity.</title>
        <authorList>
            <person name="Kalkreuter E."/>
            <person name="Kautsar S.A."/>
            <person name="Yang D."/>
            <person name="Bader C.D."/>
            <person name="Teijaro C.N."/>
            <person name="Fluegel L."/>
            <person name="Davis C.M."/>
            <person name="Simpson J.R."/>
            <person name="Lauterbach L."/>
            <person name="Steele A.D."/>
            <person name="Gui C."/>
            <person name="Meng S."/>
            <person name="Li G."/>
            <person name="Viehrig K."/>
            <person name="Ye F."/>
            <person name="Su P."/>
            <person name="Kiefer A.F."/>
            <person name="Nichols A."/>
            <person name="Cepeda A.J."/>
            <person name="Yan W."/>
            <person name="Fan B."/>
            <person name="Jiang Y."/>
            <person name="Adhikari A."/>
            <person name="Zheng C.-J."/>
            <person name="Schuster L."/>
            <person name="Cowan T.M."/>
            <person name="Smanski M.J."/>
            <person name="Chevrette M.G."/>
            <person name="De Carvalho L.P.S."/>
            <person name="Shen B."/>
        </authorList>
    </citation>
    <scope>NUCLEOTIDE SEQUENCE [LARGE SCALE GENOMIC DNA]</scope>
    <source>
        <strain evidence="1 2">NPDC001281</strain>
    </source>
</reference>
<evidence type="ECO:0000313" key="2">
    <source>
        <dbReference type="Proteomes" id="UP001602119"/>
    </source>
</evidence>
<name>A0ABW6VI84_MICFU</name>
<comment type="caution">
    <text evidence="1">The sequence shown here is derived from an EMBL/GenBank/DDBJ whole genome shotgun (WGS) entry which is preliminary data.</text>
</comment>
<protein>
    <recommendedName>
        <fullName evidence="3">NifU family protein</fullName>
    </recommendedName>
</protein>
<dbReference type="EMBL" id="JBIAXI010000027">
    <property type="protein sequence ID" value="MFF4777968.1"/>
    <property type="molecule type" value="Genomic_DNA"/>
</dbReference>
<organism evidence="1 2">
    <name type="scientific">Microtetraspora fusca</name>
    <dbReference type="NCBI Taxonomy" id="1997"/>
    <lineage>
        <taxon>Bacteria</taxon>
        <taxon>Bacillati</taxon>
        <taxon>Actinomycetota</taxon>
        <taxon>Actinomycetes</taxon>
        <taxon>Streptosporangiales</taxon>
        <taxon>Streptosporangiaceae</taxon>
        <taxon>Microtetraspora</taxon>
    </lineage>
</organism>
<gene>
    <name evidence="1" type="ORF">ACFY05_34595</name>
</gene>
<dbReference type="Proteomes" id="UP001602119">
    <property type="component" value="Unassembled WGS sequence"/>
</dbReference>
<evidence type="ECO:0008006" key="3">
    <source>
        <dbReference type="Google" id="ProtNLM"/>
    </source>
</evidence>
<evidence type="ECO:0000313" key="1">
    <source>
        <dbReference type="EMBL" id="MFF4777968.1"/>
    </source>
</evidence>
<sequence>MKDDARLEQMAATLAVDGYHLTVEESGAGFDVRITADPETCGDCLVPKKILVTMLQPILGVDADAIRLTYPND</sequence>
<dbReference type="RefSeq" id="WP_066946292.1">
    <property type="nucleotide sequence ID" value="NZ_BBYK01000062.1"/>
</dbReference>
<keyword evidence="2" id="KW-1185">Reference proteome</keyword>
<proteinExistence type="predicted"/>